<proteinExistence type="inferred from homology"/>
<accession>A0A6I1MK04</accession>
<dbReference type="InterPro" id="IPR005531">
    <property type="entry name" value="Asp23"/>
</dbReference>
<dbReference type="Proteomes" id="UP000430345">
    <property type="component" value="Unassembled WGS sequence"/>
</dbReference>
<evidence type="ECO:0000256" key="1">
    <source>
        <dbReference type="ARBA" id="ARBA00005721"/>
    </source>
</evidence>
<protein>
    <submittedName>
        <fullName evidence="2">Asp23/Gls24 family envelope stress response protein</fullName>
    </submittedName>
</protein>
<gene>
    <name evidence="2" type="ORF">GBZ86_03190</name>
</gene>
<dbReference type="OrthoDB" id="9793465at2"/>
<keyword evidence="3" id="KW-1185">Reference proteome</keyword>
<name>A0A6I1MK04_9CLOT</name>
<evidence type="ECO:0000313" key="3">
    <source>
        <dbReference type="Proteomes" id="UP000430345"/>
    </source>
</evidence>
<dbReference type="PANTHER" id="PTHR34297">
    <property type="entry name" value="HYPOTHETICAL CYTOSOLIC PROTEIN-RELATED"/>
    <property type="match status" value="1"/>
</dbReference>
<dbReference type="AlphaFoldDB" id="A0A6I1MK04"/>
<comment type="similarity">
    <text evidence="1">Belongs to the asp23 family.</text>
</comment>
<sequence>MSEINRDEANLGIVKISDEVISVIAGIAASEIKGVIETNHHNTASSISQKFTKKGLTKGIKVSVDKDEAVIDMTISVQYGLKIPEVVCQVQENVKKTVEAITGLKVALVNIYVQNIVILKNEDKNEIVEK</sequence>
<dbReference type="Pfam" id="PF03780">
    <property type="entry name" value="Asp23"/>
    <property type="match status" value="1"/>
</dbReference>
<reference evidence="2 3" key="1">
    <citation type="submission" date="2019-10" db="EMBL/GenBank/DDBJ databases">
        <title>The Genome Sequence of Clostridium tarantellae Isolated from Fish Brain.</title>
        <authorList>
            <person name="Bano L."/>
            <person name="Kiel M."/>
            <person name="Sales G."/>
            <person name="Doxey A.C."/>
            <person name="Mansfield M.J."/>
            <person name="Schiavone M."/>
            <person name="Rossetto O."/>
            <person name="Pirazzini M."/>
            <person name="Dobrindt U."/>
            <person name="Montecucco C."/>
        </authorList>
    </citation>
    <scope>NUCLEOTIDE SEQUENCE [LARGE SCALE GENOMIC DNA]</scope>
    <source>
        <strain evidence="2 3">DSM 3997</strain>
    </source>
</reference>
<evidence type="ECO:0000313" key="2">
    <source>
        <dbReference type="EMBL" id="MPQ42758.1"/>
    </source>
</evidence>
<dbReference type="RefSeq" id="WP_152887673.1">
    <property type="nucleotide sequence ID" value="NZ_WHJC01000020.1"/>
</dbReference>
<organism evidence="2 3">
    <name type="scientific">Clostridium tarantellae</name>
    <dbReference type="NCBI Taxonomy" id="39493"/>
    <lineage>
        <taxon>Bacteria</taxon>
        <taxon>Bacillati</taxon>
        <taxon>Bacillota</taxon>
        <taxon>Clostridia</taxon>
        <taxon>Eubacteriales</taxon>
        <taxon>Clostridiaceae</taxon>
        <taxon>Clostridium</taxon>
    </lineage>
</organism>
<dbReference type="EMBL" id="WHJC01000020">
    <property type="protein sequence ID" value="MPQ42758.1"/>
    <property type="molecule type" value="Genomic_DNA"/>
</dbReference>
<comment type="caution">
    <text evidence="2">The sequence shown here is derived from an EMBL/GenBank/DDBJ whole genome shotgun (WGS) entry which is preliminary data.</text>
</comment>
<dbReference type="PANTHER" id="PTHR34297:SF2">
    <property type="entry name" value="ASP23_GLS24 FAMILY ENVELOPE STRESS RESPONSE PROTEIN"/>
    <property type="match status" value="1"/>
</dbReference>